<gene>
    <name evidence="1" type="ORF">O181_108108</name>
</gene>
<dbReference type="AlphaFoldDB" id="A0A9Q3JTQ7"/>
<proteinExistence type="predicted"/>
<keyword evidence="2" id="KW-1185">Reference proteome</keyword>
<protein>
    <submittedName>
        <fullName evidence="1">Uncharacterized protein</fullName>
    </submittedName>
</protein>
<evidence type="ECO:0000313" key="1">
    <source>
        <dbReference type="EMBL" id="MBW0568393.1"/>
    </source>
</evidence>
<evidence type="ECO:0000313" key="2">
    <source>
        <dbReference type="Proteomes" id="UP000765509"/>
    </source>
</evidence>
<accession>A0A9Q3JTQ7</accession>
<reference evidence="1" key="1">
    <citation type="submission" date="2021-03" db="EMBL/GenBank/DDBJ databases">
        <title>Draft genome sequence of rust myrtle Austropuccinia psidii MF-1, a brazilian biotype.</title>
        <authorList>
            <person name="Quecine M.C."/>
            <person name="Pachon D.M.R."/>
            <person name="Bonatelli M.L."/>
            <person name="Correr F.H."/>
            <person name="Franceschini L.M."/>
            <person name="Leite T.F."/>
            <person name="Margarido G.R.A."/>
            <person name="Almeida C.A."/>
            <person name="Ferrarezi J.A."/>
            <person name="Labate C.A."/>
        </authorList>
    </citation>
    <scope>NUCLEOTIDE SEQUENCE</scope>
    <source>
        <strain evidence="1">MF-1</strain>
    </source>
</reference>
<comment type="caution">
    <text evidence="1">The sequence shown here is derived from an EMBL/GenBank/DDBJ whole genome shotgun (WGS) entry which is preliminary data.</text>
</comment>
<organism evidence="1 2">
    <name type="scientific">Austropuccinia psidii MF-1</name>
    <dbReference type="NCBI Taxonomy" id="1389203"/>
    <lineage>
        <taxon>Eukaryota</taxon>
        <taxon>Fungi</taxon>
        <taxon>Dikarya</taxon>
        <taxon>Basidiomycota</taxon>
        <taxon>Pucciniomycotina</taxon>
        <taxon>Pucciniomycetes</taxon>
        <taxon>Pucciniales</taxon>
        <taxon>Sphaerophragmiaceae</taxon>
        <taxon>Austropuccinia</taxon>
    </lineage>
</organism>
<name>A0A9Q3JTQ7_9BASI</name>
<dbReference type="Proteomes" id="UP000765509">
    <property type="component" value="Unassembled WGS sequence"/>
</dbReference>
<feature type="non-terminal residue" evidence="1">
    <location>
        <position position="99"/>
    </location>
</feature>
<dbReference type="EMBL" id="AVOT02082535">
    <property type="protein sequence ID" value="MBW0568393.1"/>
    <property type="molecule type" value="Genomic_DNA"/>
</dbReference>
<sequence length="99" mass="10649">CVTSENSHSGTTYSCVSNSCTQGTFINCFGVIRGPTGLQPNLDDPKSLVTVGTYGATHDSNYAYIYTGFSSRARFSGPPEAICRAPLQYARCTSCMIHH</sequence>